<evidence type="ECO:0000313" key="1">
    <source>
        <dbReference type="EMBL" id="BBA35365.1"/>
    </source>
</evidence>
<dbReference type="OrthoDB" id="5573376at2"/>
<dbReference type="AlphaFoldDB" id="A0A250KUQ6"/>
<accession>A0A250KUQ6</accession>
<dbReference type="Proteomes" id="UP000266313">
    <property type="component" value="Chromosome"/>
</dbReference>
<proteinExistence type="predicted"/>
<gene>
    <name evidence="1" type="ORF">sS8_3427</name>
</gene>
<evidence type="ECO:0000313" key="2">
    <source>
        <dbReference type="Proteomes" id="UP000266313"/>
    </source>
</evidence>
<dbReference type="EMBL" id="AP017928">
    <property type="protein sequence ID" value="BBA35365.1"/>
    <property type="molecule type" value="Genomic_DNA"/>
</dbReference>
<protein>
    <submittedName>
        <fullName evidence="1">Uncharacterized protein</fullName>
    </submittedName>
</protein>
<keyword evidence="2" id="KW-1185">Reference proteome</keyword>
<organism evidence="1 2">
    <name type="scientific">Methylocaldum marinum</name>
    <dbReference type="NCBI Taxonomy" id="1432792"/>
    <lineage>
        <taxon>Bacteria</taxon>
        <taxon>Pseudomonadati</taxon>
        <taxon>Pseudomonadota</taxon>
        <taxon>Gammaproteobacteria</taxon>
        <taxon>Methylococcales</taxon>
        <taxon>Methylococcaceae</taxon>
        <taxon>Methylocaldum</taxon>
    </lineage>
</organism>
<dbReference type="RefSeq" id="WP_119630582.1">
    <property type="nucleotide sequence ID" value="NZ_AP017928.1"/>
</dbReference>
<dbReference type="KEGG" id="mmai:sS8_3427"/>
<reference evidence="1 2" key="1">
    <citation type="submission" date="2016-12" db="EMBL/GenBank/DDBJ databases">
        <title>Genome sequencing of Methylocaldum marinum.</title>
        <authorList>
            <person name="Takeuchi M."/>
            <person name="Kamagata Y."/>
            <person name="Hiraoka S."/>
            <person name="Oshima K."/>
            <person name="Hattori M."/>
            <person name="Iwasaki W."/>
        </authorList>
    </citation>
    <scope>NUCLEOTIDE SEQUENCE [LARGE SCALE GENOMIC DNA]</scope>
    <source>
        <strain evidence="1 2">S8</strain>
    </source>
</reference>
<sequence>MSIEPVQLQELRMQMEEWQAELDRLEAWPATRLEHKERIEALREKLRAGVEQLSEWRGNGRPEIP</sequence>
<name>A0A250KUQ6_9GAMM</name>